<keyword evidence="6 9" id="KW-0648">Protein biosynthesis</keyword>
<comment type="subcellular location">
    <subcellularLocation>
        <location evidence="1 9">Cytoplasm</location>
    </subcellularLocation>
</comment>
<dbReference type="InterPro" id="IPR023458">
    <property type="entry name" value="Met-tRNA_ligase_1"/>
</dbReference>
<feature type="binding site" evidence="9">
    <location>
        <position position="165"/>
    </location>
    <ligand>
        <name>Zn(2+)</name>
        <dbReference type="ChEBI" id="CHEBI:29105"/>
    </ligand>
</feature>
<dbReference type="GO" id="GO:0004825">
    <property type="term" value="F:methionine-tRNA ligase activity"/>
    <property type="evidence" value="ECO:0007669"/>
    <property type="project" value="UniProtKB-UniRule"/>
</dbReference>
<keyword evidence="9" id="KW-0479">Metal-binding</keyword>
<dbReference type="InterPro" id="IPR014729">
    <property type="entry name" value="Rossmann-like_a/b/a_fold"/>
</dbReference>
<comment type="cofactor">
    <cofactor evidence="9">
        <name>Zn(2+)</name>
        <dbReference type="ChEBI" id="CHEBI:29105"/>
    </cofactor>
    <text evidence="9">Binds 1 zinc ion per subunit.</text>
</comment>
<dbReference type="SUPFAM" id="SSF57770">
    <property type="entry name" value="Methionyl-tRNA synthetase (MetRS), Zn-domain"/>
    <property type="match status" value="1"/>
</dbReference>
<feature type="short sequence motif" description="'HIGH' region" evidence="9">
    <location>
        <begin position="17"/>
        <end position="27"/>
    </location>
</feature>
<feature type="binding site" evidence="9">
    <location>
        <position position="149"/>
    </location>
    <ligand>
        <name>Zn(2+)</name>
        <dbReference type="ChEBI" id="CHEBI:29105"/>
    </ligand>
</feature>
<keyword evidence="2 9" id="KW-0963">Cytoplasm</keyword>
<evidence type="ECO:0000256" key="3">
    <source>
        <dbReference type="ARBA" id="ARBA00022598"/>
    </source>
</evidence>
<feature type="binding site" evidence="9">
    <location>
        <position position="152"/>
    </location>
    <ligand>
        <name>Zn(2+)</name>
        <dbReference type="ChEBI" id="CHEBI:29105"/>
    </ligand>
</feature>
<evidence type="ECO:0000256" key="5">
    <source>
        <dbReference type="ARBA" id="ARBA00022840"/>
    </source>
</evidence>
<dbReference type="EMBL" id="JAAZKV010000005">
    <property type="protein sequence ID" value="NMA44308.1"/>
    <property type="molecule type" value="Genomic_DNA"/>
</dbReference>
<dbReference type="Pfam" id="PF09334">
    <property type="entry name" value="tRNA-synt_1g"/>
    <property type="match status" value="1"/>
</dbReference>
<dbReference type="GO" id="GO:0005829">
    <property type="term" value="C:cytosol"/>
    <property type="evidence" value="ECO:0007669"/>
    <property type="project" value="TreeGrafter"/>
</dbReference>
<dbReference type="InterPro" id="IPR014758">
    <property type="entry name" value="Met-tRNA_synth"/>
</dbReference>
<evidence type="ECO:0000256" key="6">
    <source>
        <dbReference type="ARBA" id="ARBA00022917"/>
    </source>
</evidence>
<dbReference type="CDD" id="cd00814">
    <property type="entry name" value="MetRS_core"/>
    <property type="match status" value="1"/>
</dbReference>
<evidence type="ECO:0000256" key="8">
    <source>
        <dbReference type="ARBA" id="ARBA00047364"/>
    </source>
</evidence>
<dbReference type="PANTHER" id="PTHR45765">
    <property type="entry name" value="METHIONINE--TRNA LIGASE"/>
    <property type="match status" value="1"/>
</dbReference>
<feature type="domain" description="Methionyl/Leucyl tRNA synthetase" evidence="10">
    <location>
        <begin position="10"/>
        <end position="399"/>
    </location>
</feature>
<dbReference type="NCBIfam" id="TIGR00398">
    <property type="entry name" value="metG"/>
    <property type="match status" value="1"/>
</dbReference>
<evidence type="ECO:0000256" key="7">
    <source>
        <dbReference type="ARBA" id="ARBA00023146"/>
    </source>
</evidence>
<feature type="domain" description="Methionyl-tRNA synthetase anticodon-binding" evidence="11">
    <location>
        <begin position="415"/>
        <end position="556"/>
    </location>
</feature>
<sequence length="557" mass="63784">MSDIKLGNKILVTSALPYVNNVPHLGNLIGSVLSADAFARFMRINGKEVLFVLGTDEHGTTTEVRAMEEGLTPKELVDKYFVIHKNIYDWFETSYDCLGRTSSEANAKITIDIFNDLYKNGFIIENTITQLYSEKSKKFLSDRFVEGECPFCHALGARGDQCDSCGKLLEPNELINPVSKIDGTKPILKETKHLYIDLPKIEPDLMKWYNTTKSKWSNVAVGITEHWLKQGLKERCITRDLEWGIKVPLEGWDNKVFYSWFDAPIGYIGITIESIGDEWKNWWMNQDVTLYQFMGKDNVPFHAIMFPAFLIGTKKDYKLVNYLASTDYLNYEDKKFSKSKNIGVFGNDAKETGICADVWRYYLFRVRPETGDTQFVWDDFGSKVNNELVGNFGNFINRVVSLDEKFFELKKPKGSKKELIESVKPLIEEYKNLFTEARIRDALIKANEISALGNKYLQDKQPWITIKTDEALAAATIAECIDFSKLLAVIYYPFVPKGSEKIWQMLGEKENIVNVGINGAFSGVREETKLTKVGILFEKLEQKSIEEFKQKFSGERK</sequence>
<keyword evidence="7 9" id="KW-0030">Aminoacyl-tRNA synthetase</keyword>
<keyword evidence="5 9" id="KW-0067">ATP-binding</keyword>
<comment type="catalytic activity">
    <reaction evidence="8 9">
        <text>tRNA(Met) + L-methionine + ATP = L-methionyl-tRNA(Met) + AMP + diphosphate</text>
        <dbReference type="Rhea" id="RHEA:13481"/>
        <dbReference type="Rhea" id="RHEA-COMP:9667"/>
        <dbReference type="Rhea" id="RHEA-COMP:9698"/>
        <dbReference type="ChEBI" id="CHEBI:30616"/>
        <dbReference type="ChEBI" id="CHEBI:33019"/>
        <dbReference type="ChEBI" id="CHEBI:57844"/>
        <dbReference type="ChEBI" id="CHEBI:78442"/>
        <dbReference type="ChEBI" id="CHEBI:78530"/>
        <dbReference type="ChEBI" id="CHEBI:456215"/>
        <dbReference type="EC" id="6.1.1.10"/>
    </reaction>
</comment>
<evidence type="ECO:0000256" key="2">
    <source>
        <dbReference type="ARBA" id="ARBA00022490"/>
    </source>
</evidence>
<dbReference type="GO" id="GO:0006431">
    <property type="term" value="P:methionyl-tRNA aminoacylation"/>
    <property type="evidence" value="ECO:0007669"/>
    <property type="project" value="UniProtKB-UniRule"/>
</dbReference>
<dbReference type="GO" id="GO:0017101">
    <property type="term" value="C:aminoacyl-tRNA synthetase multienzyme complex"/>
    <property type="evidence" value="ECO:0007669"/>
    <property type="project" value="TreeGrafter"/>
</dbReference>
<evidence type="ECO:0000256" key="4">
    <source>
        <dbReference type="ARBA" id="ARBA00022741"/>
    </source>
</evidence>
<protein>
    <recommendedName>
        <fullName evidence="9">Methionine--tRNA ligase</fullName>
        <ecNumber evidence="9">6.1.1.10</ecNumber>
    </recommendedName>
    <alternativeName>
        <fullName evidence="9">Methionyl-tRNA synthetase</fullName>
        <shortName evidence="9">MetRS</shortName>
    </alternativeName>
</protein>
<keyword evidence="4 9" id="KW-0547">Nucleotide-binding</keyword>
<comment type="function">
    <text evidence="9">Is required not only for elongation of protein synthesis but also for the initiation of all mRNA translation through initiator tRNA(fMet) aminoacylation.</text>
</comment>
<dbReference type="EC" id="6.1.1.10" evidence="9"/>
<evidence type="ECO:0000256" key="9">
    <source>
        <dbReference type="HAMAP-Rule" id="MF_00098"/>
    </source>
</evidence>
<dbReference type="FunFam" id="2.20.28.20:FF:000001">
    <property type="entry name" value="Methionine--tRNA ligase"/>
    <property type="match status" value="1"/>
</dbReference>
<dbReference type="PRINTS" id="PR01041">
    <property type="entry name" value="TRNASYNTHMET"/>
</dbReference>
<dbReference type="InterPro" id="IPR001412">
    <property type="entry name" value="aa-tRNA-synth_I_CS"/>
</dbReference>
<dbReference type="SUPFAM" id="SSF52374">
    <property type="entry name" value="Nucleotidylyl transferase"/>
    <property type="match status" value="1"/>
</dbReference>
<gene>
    <name evidence="9 12" type="primary">metG</name>
    <name evidence="12" type="ORF">GX950_00640</name>
</gene>
<feature type="short sequence motif" description="'KMSKS' region" evidence="9">
    <location>
        <begin position="335"/>
        <end position="339"/>
    </location>
</feature>
<dbReference type="InterPro" id="IPR041872">
    <property type="entry name" value="Anticodon_Met"/>
</dbReference>
<dbReference type="PROSITE" id="PS00178">
    <property type="entry name" value="AA_TRNA_LIGASE_I"/>
    <property type="match status" value="1"/>
</dbReference>
<dbReference type="Proteomes" id="UP000526302">
    <property type="component" value="Unassembled WGS sequence"/>
</dbReference>
<feature type="binding site" evidence="9">
    <location>
        <position position="162"/>
    </location>
    <ligand>
        <name>Zn(2+)</name>
        <dbReference type="ChEBI" id="CHEBI:29105"/>
    </ligand>
</feature>
<evidence type="ECO:0000256" key="1">
    <source>
        <dbReference type="ARBA" id="ARBA00004496"/>
    </source>
</evidence>
<name>A0A7K4BYL1_9ARCH</name>
<dbReference type="HAMAP" id="MF_00098">
    <property type="entry name" value="Met_tRNA_synth_type1"/>
    <property type="match status" value="1"/>
</dbReference>
<comment type="caution">
    <text evidence="12">The sequence shown here is derived from an EMBL/GenBank/DDBJ whole genome shotgun (WGS) entry which is preliminary data.</text>
</comment>
<dbReference type="GO" id="GO:0046872">
    <property type="term" value="F:metal ion binding"/>
    <property type="evidence" value="ECO:0007669"/>
    <property type="project" value="UniProtKB-KW"/>
</dbReference>
<evidence type="ECO:0000313" key="12">
    <source>
        <dbReference type="EMBL" id="NMA44308.1"/>
    </source>
</evidence>
<comment type="similarity">
    <text evidence="9">Belongs to the class-I aminoacyl-tRNA synthetase family. MetG type 1 subfamily.</text>
</comment>
<dbReference type="PANTHER" id="PTHR45765:SF1">
    <property type="entry name" value="METHIONINE--TRNA LIGASE, CYTOPLASMIC"/>
    <property type="match status" value="1"/>
</dbReference>
<dbReference type="CDD" id="cd07957">
    <property type="entry name" value="Anticodon_Ia_Met"/>
    <property type="match status" value="1"/>
</dbReference>
<evidence type="ECO:0000313" key="13">
    <source>
        <dbReference type="Proteomes" id="UP000526302"/>
    </source>
</evidence>
<dbReference type="AlphaFoldDB" id="A0A7K4BYL1"/>
<keyword evidence="3 9" id="KW-0436">Ligase</keyword>
<dbReference type="NCBIfam" id="NF001100">
    <property type="entry name" value="PRK00133.1"/>
    <property type="match status" value="1"/>
</dbReference>
<reference evidence="12 13" key="1">
    <citation type="journal article" date="2020" name="Biotechnol. Biofuels">
        <title>New insights from the biogas microbiome by comprehensive genome-resolved metagenomics of nearly 1600 species originating from multiple anaerobic digesters.</title>
        <authorList>
            <person name="Campanaro S."/>
            <person name="Treu L."/>
            <person name="Rodriguez-R L.M."/>
            <person name="Kovalovszki A."/>
            <person name="Ziels R.M."/>
            <person name="Maus I."/>
            <person name="Zhu X."/>
            <person name="Kougias P.G."/>
            <person name="Basile A."/>
            <person name="Luo G."/>
            <person name="Schluter A."/>
            <person name="Konstantinidis K.T."/>
            <person name="Angelidaki I."/>
        </authorList>
    </citation>
    <scope>NUCLEOTIDE SEQUENCE [LARGE SCALE GENOMIC DNA]</scope>
    <source>
        <strain evidence="12">AS22ysBPME_79</strain>
    </source>
</reference>
<dbReference type="Gene3D" id="2.20.28.20">
    <property type="entry name" value="Methionyl-tRNA synthetase, Zn-domain"/>
    <property type="match status" value="1"/>
</dbReference>
<evidence type="ECO:0000259" key="10">
    <source>
        <dbReference type="Pfam" id="PF09334"/>
    </source>
</evidence>
<accession>A0A7K4BYL1</accession>
<feature type="binding site" evidence="9">
    <location>
        <position position="338"/>
    </location>
    <ligand>
        <name>ATP</name>
        <dbReference type="ChEBI" id="CHEBI:30616"/>
    </ligand>
</feature>
<dbReference type="SUPFAM" id="SSF47323">
    <property type="entry name" value="Anticodon-binding domain of a subclass of class I aminoacyl-tRNA synthetases"/>
    <property type="match status" value="1"/>
</dbReference>
<dbReference type="InterPro" id="IPR029038">
    <property type="entry name" value="MetRS_Zn"/>
</dbReference>
<proteinExistence type="inferred from homology"/>
<keyword evidence="9" id="KW-0862">Zinc</keyword>
<dbReference type="GO" id="GO:0005524">
    <property type="term" value="F:ATP binding"/>
    <property type="evidence" value="ECO:0007669"/>
    <property type="project" value="UniProtKB-UniRule"/>
</dbReference>
<dbReference type="Gene3D" id="3.40.50.620">
    <property type="entry name" value="HUPs"/>
    <property type="match status" value="1"/>
</dbReference>
<dbReference type="InterPro" id="IPR015413">
    <property type="entry name" value="Methionyl/Leucyl_tRNA_Synth"/>
</dbReference>
<organism evidence="12 13">
    <name type="scientific">Candidatus Iainarchaeum sp</name>
    <dbReference type="NCBI Taxonomy" id="3101447"/>
    <lineage>
        <taxon>Archaea</taxon>
        <taxon>Candidatus Iainarchaeota</taxon>
        <taxon>Candidatus Iainarchaeia</taxon>
        <taxon>Candidatus Iainarchaeales</taxon>
        <taxon>Candidatus Iainarchaeaceae</taxon>
        <taxon>Candidatus Iainarchaeum</taxon>
    </lineage>
</organism>
<dbReference type="InterPro" id="IPR033911">
    <property type="entry name" value="MetRS_core"/>
</dbReference>
<evidence type="ECO:0000259" key="11">
    <source>
        <dbReference type="Pfam" id="PF19303"/>
    </source>
</evidence>
<dbReference type="Gene3D" id="1.10.730.10">
    <property type="entry name" value="Isoleucyl-tRNA Synthetase, Domain 1"/>
    <property type="match status" value="1"/>
</dbReference>
<dbReference type="Pfam" id="PF19303">
    <property type="entry name" value="Anticodon_3"/>
    <property type="match status" value="1"/>
</dbReference>
<dbReference type="InterPro" id="IPR009080">
    <property type="entry name" value="tRNAsynth_Ia_anticodon-bd"/>
</dbReference>